<dbReference type="InterPro" id="IPR000160">
    <property type="entry name" value="GGDEF_dom"/>
</dbReference>
<keyword evidence="4" id="KW-0175">Coiled coil</keyword>
<name>A4CCW4_9GAMM</name>
<dbReference type="InterPro" id="IPR011990">
    <property type="entry name" value="TPR-like_helical_dom_sf"/>
</dbReference>
<dbReference type="PROSITE" id="PS50887">
    <property type="entry name" value="GGDEF"/>
    <property type="match status" value="1"/>
</dbReference>
<organism evidence="7 8">
    <name type="scientific">Pseudoalteromonas tunicata D2</name>
    <dbReference type="NCBI Taxonomy" id="87626"/>
    <lineage>
        <taxon>Bacteria</taxon>
        <taxon>Pseudomonadati</taxon>
        <taxon>Pseudomonadota</taxon>
        <taxon>Gammaproteobacteria</taxon>
        <taxon>Alteromonadales</taxon>
        <taxon>Pseudoalteromonadaceae</taxon>
        <taxon>Pseudoalteromonas</taxon>
    </lineage>
</organism>
<dbReference type="Proteomes" id="UP000006201">
    <property type="component" value="Unassembled WGS sequence"/>
</dbReference>
<dbReference type="InterPro" id="IPR029787">
    <property type="entry name" value="Nucleotide_cyclase"/>
</dbReference>
<evidence type="ECO:0000256" key="3">
    <source>
        <dbReference type="ARBA" id="ARBA00034247"/>
    </source>
</evidence>
<dbReference type="FunFam" id="3.30.70.270:FF:000001">
    <property type="entry name" value="Diguanylate cyclase domain protein"/>
    <property type="match status" value="1"/>
</dbReference>
<evidence type="ECO:0000256" key="5">
    <source>
        <dbReference type="SAM" id="Phobius"/>
    </source>
</evidence>
<protein>
    <recommendedName>
        <fullName evidence="2">diguanylate cyclase</fullName>
        <ecNumber evidence="2">2.7.7.65</ecNumber>
    </recommendedName>
</protein>
<dbReference type="OrthoDB" id="6191081at2"/>
<sequence>MNYQLGLLFLCIIVCIRAEAELNDPILSQQMDALIEKSDYSSDAFFATYQQLQANFPKQLSVELSAKRAIIDSAIALNAHNTTLYPELIDQIKQLIPKVTDQGLVFDLKTQLFFLSSRAENQVEYYQEIKDLLAQAPENIQQIGYGYLLLDAASIALRLMQDEEGWHYFTLANQLAISLDNNDFWSSLENSRGLALSEHGHFEQALAAFKKSLQYKKQLGVYHAVVYANIAYNYFNLGQLENARHYASIALSQAALEDNRYVEVLIKTLLGRIEKSQGQNEKALDWFWQSLELAKQEGVRDYIFANYADSIYPLLHLGKIDQAVEYLEQAKMIEHKEKLGLSSYLFELEAVIKHHQKDYETSLMLFFQAIDAIGQKYTATAAKAAEQSRALMETQVQELENQRLRVENELKQTYLNEISDKNTWLIWLSSIVSLCLVITVVLALYARKVSKINHLRATTDELTQIANRRHILNCLNRLIKGANKTKQPLCIAMLDIDYFKKINDNFGHLAGDLVLVEVAQVAQSCLRKHDLMGRLGGEEFLFVLPNTTQQQARTVCESIRNALHTIAIDNDESGHLTVSGSFGISILSKADEKVESLIQRADTALYQAKNNGRDQICD</sequence>
<dbReference type="InterPro" id="IPR043128">
    <property type="entry name" value="Rev_trsase/Diguanyl_cyclase"/>
</dbReference>
<dbReference type="EC" id="2.7.7.65" evidence="2"/>
<dbReference type="InterPro" id="IPR050469">
    <property type="entry name" value="Diguanylate_Cyclase"/>
</dbReference>
<dbReference type="GO" id="GO:0052621">
    <property type="term" value="F:diguanylate cyclase activity"/>
    <property type="evidence" value="ECO:0007669"/>
    <property type="project" value="UniProtKB-EC"/>
</dbReference>
<keyword evidence="5" id="KW-0472">Membrane</keyword>
<dbReference type="SMART" id="SM00267">
    <property type="entry name" value="GGDEF"/>
    <property type="match status" value="1"/>
</dbReference>
<feature type="coiled-coil region" evidence="4">
    <location>
        <begin position="382"/>
        <end position="416"/>
    </location>
</feature>
<reference evidence="7 8" key="1">
    <citation type="submission" date="2006-02" db="EMBL/GenBank/DDBJ databases">
        <authorList>
            <person name="Moran M.A."/>
            <person name="Kjelleberg S."/>
            <person name="Egan S."/>
            <person name="Saunders N."/>
            <person name="Thomas T."/>
            <person name="Ferriera S."/>
            <person name="Johnson J."/>
            <person name="Kravitz S."/>
            <person name="Halpern A."/>
            <person name="Remington K."/>
            <person name="Beeson K."/>
            <person name="Tran B."/>
            <person name="Rogers Y.-H."/>
            <person name="Friedman R."/>
            <person name="Venter J.C."/>
        </authorList>
    </citation>
    <scope>NUCLEOTIDE SEQUENCE [LARGE SCALE GENOMIC DNA]</scope>
    <source>
        <strain evidence="7 8">D2</strain>
    </source>
</reference>
<accession>A4CCW4</accession>
<keyword evidence="5" id="KW-0812">Transmembrane</keyword>
<dbReference type="Gene3D" id="1.25.40.10">
    <property type="entry name" value="Tetratricopeptide repeat domain"/>
    <property type="match status" value="1"/>
</dbReference>
<dbReference type="InterPro" id="IPR019734">
    <property type="entry name" value="TPR_rpt"/>
</dbReference>
<dbReference type="PANTHER" id="PTHR45138">
    <property type="entry name" value="REGULATORY COMPONENTS OF SENSORY TRANSDUCTION SYSTEM"/>
    <property type="match status" value="1"/>
</dbReference>
<keyword evidence="8" id="KW-1185">Reference proteome</keyword>
<gene>
    <name evidence="7" type="ORF">PTD2_15247</name>
</gene>
<evidence type="ECO:0000256" key="1">
    <source>
        <dbReference type="ARBA" id="ARBA00001946"/>
    </source>
</evidence>
<keyword evidence="5" id="KW-1133">Transmembrane helix</keyword>
<evidence type="ECO:0000259" key="6">
    <source>
        <dbReference type="PROSITE" id="PS50887"/>
    </source>
</evidence>
<dbReference type="SUPFAM" id="SSF55073">
    <property type="entry name" value="Nucleotide cyclase"/>
    <property type="match status" value="1"/>
</dbReference>
<feature type="domain" description="GGDEF" evidence="6">
    <location>
        <begin position="487"/>
        <end position="618"/>
    </location>
</feature>
<feature type="transmembrane region" description="Helical" evidence="5">
    <location>
        <begin position="424"/>
        <end position="446"/>
    </location>
</feature>
<evidence type="ECO:0000256" key="4">
    <source>
        <dbReference type="SAM" id="Coils"/>
    </source>
</evidence>
<proteinExistence type="predicted"/>
<evidence type="ECO:0000313" key="8">
    <source>
        <dbReference type="Proteomes" id="UP000006201"/>
    </source>
</evidence>
<dbReference type="EMBL" id="AAOH01000006">
    <property type="protein sequence ID" value="EAR27407.1"/>
    <property type="molecule type" value="Genomic_DNA"/>
</dbReference>
<evidence type="ECO:0000313" key="7">
    <source>
        <dbReference type="EMBL" id="EAR27407.1"/>
    </source>
</evidence>
<dbReference type="eggNOG" id="COG3706">
    <property type="taxonomic scope" value="Bacteria"/>
</dbReference>
<dbReference type="HOGENOM" id="CLU_468315_0_0_6"/>
<dbReference type="Pfam" id="PF00990">
    <property type="entry name" value="GGDEF"/>
    <property type="match status" value="1"/>
</dbReference>
<dbReference type="RefSeq" id="WP_009838669.1">
    <property type="nucleotide sequence ID" value="NZ_AAOH01000006.1"/>
</dbReference>
<comment type="cofactor">
    <cofactor evidence="1">
        <name>Mg(2+)</name>
        <dbReference type="ChEBI" id="CHEBI:18420"/>
    </cofactor>
</comment>
<evidence type="ECO:0000256" key="2">
    <source>
        <dbReference type="ARBA" id="ARBA00012528"/>
    </source>
</evidence>
<dbReference type="PANTHER" id="PTHR45138:SF9">
    <property type="entry name" value="DIGUANYLATE CYCLASE DGCM-RELATED"/>
    <property type="match status" value="1"/>
</dbReference>
<dbReference type="CDD" id="cd01949">
    <property type="entry name" value="GGDEF"/>
    <property type="match status" value="1"/>
</dbReference>
<dbReference type="Gene3D" id="3.30.70.270">
    <property type="match status" value="1"/>
</dbReference>
<comment type="catalytic activity">
    <reaction evidence="3">
        <text>2 GTP = 3',3'-c-di-GMP + 2 diphosphate</text>
        <dbReference type="Rhea" id="RHEA:24898"/>
        <dbReference type="ChEBI" id="CHEBI:33019"/>
        <dbReference type="ChEBI" id="CHEBI:37565"/>
        <dbReference type="ChEBI" id="CHEBI:58805"/>
        <dbReference type="EC" id="2.7.7.65"/>
    </reaction>
</comment>
<dbReference type="SUPFAM" id="SSF48452">
    <property type="entry name" value="TPR-like"/>
    <property type="match status" value="1"/>
</dbReference>
<dbReference type="STRING" id="87626.PTD2_15247"/>
<dbReference type="SMART" id="SM00028">
    <property type="entry name" value="TPR"/>
    <property type="match status" value="3"/>
</dbReference>
<dbReference type="NCBIfam" id="TIGR00254">
    <property type="entry name" value="GGDEF"/>
    <property type="match status" value="1"/>
</dbReference>
<dbReference type="AlphaFoldDB" id="A4CCW4"/>
<comment type="caution">
    <text evidence="7">The sequence shown here is derived from an EMBL/GenBank/DDBJ whole genome shotgun (WGS) entry which is preliminary data.</text>
</comment>